<evidence type="ECO:0000313" key="3">
    <source>
        <dbReference type="Proteomes" id="UP000299102"/>
    </source>
</evidence>
<feature type="region of interest" description="Disordered" evidence="1">
    <location>
        <begin position="15"/>
        <end position="37"/>
    </location>
</feature>
<dbReference type="AlphaFoldDB" id="A0A4C1XRW9"/>
<dbReference type="Proteomes" id="UP000299102">
    <property type="component" value="Unassembled WGS sequence"/>
</dbReference>
<gene>
    <name evidence="2" type="ORF">EVAR_41343_1</name>
</gene>
<accession>A0A4C1XRW9</accession>
<proteinExistence type="predicted"/>
<protein>
    <submittedName>
        <fullName evidence="2">Uncharacterized protein</fullName>
    </submittedName>
</protein>
<evidence type="ECO:0000313" key="2">
    <source>
        <dbReference type="EMBL" id="GBP64929.1"/>
    </source>
</evidence>
<dbReference type="EMBL" id="BGZK01000914">
    <property type="protein sequence ID" value="GBP64929.1"/>
    <property type="molecule type" value="Genomic_DNA"/>
</dbReference>
<organism evidence="2 3">
    <name type="scientific">Eumeta variegata</name>
    <name type="common">Bagworm moth</name>
    <name type="synonym">Eumeta japonica</name>
    <dbReference type="NCBI Taxonomy" id="151549"/>
    <lineage>
        <taxon>Eukaryota</taxon>
        <taxon>Metazoa</taxon>
        <taxon>Ecdysozoa</taxon>
        <taxon>Arthropoda</taxon>
        <taxon>Hexapoda</taxon>
        <taxon>Insecta</taxon>
        <taxon>Pterygota</taxon>
        <taxon>Neoptera</taxon>
        <taxon>Endopterygota</taxon>
        <taxon>Lepidoptera</taxon>
        <taxon>Glossata</taxon>
        <taxon>Ditrysia</taxon>
        <taxon>Tineoidea</taxon>
        <taxon>Psychidae</taxon>
        <taxon>Oiketicinae</taxon>
        <taxon>Eumeta</taxon>
    </lineage>
</organism>
<keyword evidence="3" id="KW-1185">Reference proteome</keyword>
<evidence type="ECO:0000256" key="1">
    <source>
        <dbReference type="SAM" id="MobiDB-lite"/>
    </source>
</evidence>
<comment type="caution">
    <text evidence="2">The sequence shown here is derived from an EMBL/GenBank/DDBJ whole genome shotgun (WGS) entry which is preliminary data.</text>
</comment>
<reference evidence="2 3" key="1">
    <citation type="journal article" date="2019" name="Commun. Biol.">
        <title>The bagworm genome reveals a unique fibroin gene that provides high tensile strength.</title>
        <authorList>
            <person name="Kono N."/>
            <person name="Nakamura H."/>
            <person name="Ohtoshi R."/>
            <person name="Tomita M."/>
            <person name="Numata K."/>
            <person name="Arakawa K."/>
        </authorList>
    </citation>
    <scope>NUCLEOTIDE SEQUENCE [LARGE SCALE GENOMIC DNA]</scope>
</reference>
<sequence length="308" mass="34343">MCFVRAPRDASHAECRPFDSRSSNFRERRRAAGAVRNSTEYPRARPIFFTFSDTTSTPSFVRRVPSSAPHRSGVVPGKSFSALRVRRPRQSCFRAVTPRPASAGARHSNVIYRGVAIISFLLGSSTRRASLSERAAFLMKIHAGSCYGDAHEKSCRLLNEQINDRRSPVTSRLPGSYRRGRRRPVKDQTARNALVLKQIYRALRSSNGLSWRAPGRLSAAGGIMHAFVPAAASPAAGNKPAHRPRRRAAGLFYYFLSERRDRLALCSRLERNEKRWRGDADSFHGTFIIASSPRSAASKSLEAKTLKE</sequence>
<name>A0A4C1XRW9_EUMVA</name>